<accession>A0AA41XIA8</accession>
<proteinExistence type="predicted"/>
<reference evidence="2" key="1">
    <citation type="submission" date="2022-08" db="EMBL/GenBank/DDBJ databases">
        <authorList>
            <person name="Deng Y."/>
            <person name="Han X.-F."/>
            <person name="Zhang Y.-Q."/>
        </authorList>
    </citation>
    <scope>NUCLEOTIDE SEQUENCE</scope>
    <source>
        <strain evidence="2">CPCC 203407</strain>
    </source>
</reference>
<protein>
    <submittedName>
        <fullName evidence="2">VOC family protein</fullName>
    </submittedName>
</protein>
<dbReference type="InterPro" id="IPR029068">
    <property type="entry name" value="Glyas_Bleomycin-R_OHBP_Dase"/>
</dbReference>
<dbReference type="AlphaFoldDB" id="A0AA41XIA8"/>
<dbReference type="RefSeq" id="WP_259528606.1">
    <property type="nucleotide sequence ID" value="NZ_JANLCK010000005.1"/>
</dbReference>
<evidence type="ECO:0000313" key="2">
    <source>
        <dbReference type="EMBL" id="MCS5726430.1"/>
    </source>
</evidence>
<dbReference type="PROSITE" id="PS51819">
    <property type="entry name" value="VOC"/>
    <property type="match status" value="1"/>
</dbReference>
<feature type="domain" description="VOC" evidence="1">
    <location>
        <begin position="4"/>
        <end position="127"/>
    </location>
</feature>
<gene>
    <name evidence="2" type="ORF">N1028_11055</name>
</gene>
<dbReference type="InterPro" id="IPR037523">
    <property type="entry name" value="VOC_core"/>
</dbReference>
<evidence type="ECO:0000259" key="1">
    <source>
        <dbReference type="PROSITE" id="PS51819"/>
    </source>
</evidence>
<evidence type="ECO:0000313" key="3">
    <source>
        <dbReference type="Proteomes" id="UP001165587"/>
    </source>
</evidence>
<name>A0AA41XIA8_9MICO</name>
<dbReference type="Pfam" id="PF00903">
    <property type="entry name" value="Glyoxalase"/>
    <property type="match status" value="1"/>
</dbReference>
<dbReference type="Proteomes" id="UP001165587">
    <property type="component" value="Unassembled WGS sequence"/>
</dbReference>
<keyword evidence="3" id="KW-1185">Reference proteome</keyword>
<dbReference type="Gene3D" id="3.10.180.10">
    <property type="entry name" value="2,3-Dihydroxybiphenyl 1,2-Dioxygenase, domain 1"/>
    <property type="match status" value="1"/>
</dbReference>
<dbReference type="InterPro" id="IPR004360">
    <property type="entry name" value="Glyas_Fos-R_dOase_dom"/>
</dbReference>
<sequence>MVEFVHGFSGFSARDIDAAREFYGGTLGLETATNEMGILNLTLPGGAQVLVYPKEDHEPAVYTVLNLVVTDIDAAIDELTAAGVVFERYDGMPQDDKGVMRGSEHDRGPDIAWFCDPSGNIIGLMAE</sequence>
<comment type="caution">
    <text evidence="2">The sequence shown here is derived from an EMBL/GenBank/DDBJ whole genome shotgun (WGS) entry which is preliminary data.</text>
</comment>
<organism evidence="2 3">
    <name type="scientific">Herbiconiux oxytropis</name>
    <dbReference type="NCBI Taxonomy" id="2970915"/>
    <lineage>
        <taxon>Bacteria</taxon>
        <taxon>Bacillati</taxon>
        <taxon>Actinomycetota</taxon>
        <taxon>Actinomycetes</taxon>
        <taxon>Micrococcales</taxon>
        <taxon>Microbacteriaceae</taxon>
        <taxon>Herbiconiux</taxon>
    </lineage>
</organism>
<dbReference type="EMBL" id="JANLCK010000005">
    <property type="protein sequence ID" value="MCS5726430.1"/>
    <property type="molecule type" value="Genomic_DNA"/>
</dbReference>
<dbReference type="SUPFAM" id="SSF54593">
    <property type="entry name" value="Glyoxalase/Bleomycin resistance protein/Dihydroxybiphenyl dioxygenase"/>
    <property type="match status" value="1"/>
</dbReference>